<feature type="domain" description="DUF397" evidence="1">
    <location>
        <begin position="7"/>
        <end position="35"/>
    </location>
</feature>
<accession>A0ABW4G9B3</accession>
<dbReference type="EMBL" id="JBHUCM010000012">
    <property type="protein sequence ID" value="MFD1537997.1"/>
    <property type="molecule type" value="Genomic_DNA"/>
</dbReference>
<name>A0ABW4G9B3_9ACTN</name>
<evidence type="ECO:0000259" key="1">
    <source>
        <dbReference type="Pfam" id="PF04149"/>
    </source>
</evidence>
<comment type="caution">
    <text evidence="2">The sequence shown here is derived from an EMBL/GenBank/DDBJ whole genome shotgun (WGS) entry which is preliminary data.</text>
</comment>
<evidence type="ECO:0000313" key="2">
    <source>
        <dbReference type="EMBL" id="MFD1537997.1"/>
    </source>
</evidence>
<gene>
    <name evidence="2" type="ORF">ACFSJ0_13165</name>
</gene>
<evidence type="ECO:0000313" key="3">
    <source>
        <dbReference type="Proteomes" id="UP001597097"/>
    </source>
</evidence>
<reference evidence="3" key="1">
    <citation type="journal article" date="2019" name="Int. J. Syst. Evol. Microbiol.">
        <title>The Global Catalogue of Microorganisms (GCM) 10K type strain sequencing project: providing services to taxonomists for standard genome sequencing and annotation.</title>
        <authorList>
            <consortium name="The Broad Institute Genomics Platform"/>
            <consortium name="The Broad Institute Genome Sequencing Center for Infectious Disease"/>
            <person name="Wu L."/>
            <person name="Ma J."/>
        </authorList>
    </citation>
    <scope>NUCLEOTIDE SEQUENCE [LARGE SCALE GENOMIC DNA]</scope>
    <source>
        <strain evidence="3">CGMCC 1.15399</strain>
    </source>
</reference>
<proteinExistence type="predicted"/>
<organism evidence="2 3">
    <name type="scientific">Nonomuraea guangzhouensis</name>
    <dbReference type="NCBI Taxonomy" id="1291555"/>
    <lineage>
        <taxon>Bacteria</taxon>
        <taxon>Bacillati</taxon>
        <taxon>Actinomycetota</taxon>
        <taxon>Actinomycetes</taxon>
        <taxon>Streptosporangiales</taxon>
        <taxon>Streptosporangiaceae</taxon>
        <taxon>Nonomuraea</taxon>
    </lineage>
</organism>
<keyword evidence="3" id="KW-1185">Reference proteome</keyword>
<dbReference type="RefSeq" id="WP_372454922.1">
    <property type="nucleotide sequence ID" value="NZ_JAHKRM010000010.1"/>
</dbReference>
<sequence length="44" mass="4877">MNLPGVVAVRDSKDPNGPKLLFSPTDWKTFVNSLKAGDAQYLRE</sequence>
<protein>
    <submittedName>
        <fullName evidence="2">DUF397 domain-containing protein</fullName>
    </submittedName>
</protein>
<dbReference type="InterPro" id="IPR007278">
    <property type="entry name" value="DUF397"/>
</dbReference>
<dbReference type="Proteomes" id="UP001597097">
    <property type="component" value="Unassembled WGS sequence"/>
</dbReference>
<dbReference type="Pfam" id="PF04149">
    <property type="entry name" value="DUF397"/>
    <property type="match status" value="1"/>
</dbReference>